<dbReference type="RefSeq" id="WP_133362165.1">
    <property type="nucleotide sequence ID" value="NZ_CP037940.1"/>
</dbReference>
<protein>
    <submittedName>
        <fullName evidence="2">Uncharacterized protein</fullName>
    </submittedName>
</protein>
<organism evidence="2 3">
    <name type="scientific">Periweissella cryptocerci</name>
    <dbReference type="NCBI Taxonomy" id="2506420"/>
    <lineage>
        <taxon>Bacteria</taxon>
        <taxon>Bacillati</taxon>
        <taxon>Bacillota</taxon>
        <taxon>Bacilli</taxon>
        <taxon>Lactobacillales</taxon>
        <taxon>Lactobacillaceae</taxon>
        <taxon>Periweissella</taxon>
    </lineage>
</organism>
<dbReference type="KEGG" id="wei:EQG49_00765"/>
<evidence type="ECO:0000313" key="2">
    <source>
        <dbReference type="EMBL" id="QBO35085.1"/>
    </source>
</evidence>
<keyword evidence="3" id="KW-1185">Reference proteome</keyword>
<reference evidence="3" key="1">
    <citation type="submission" date="2019-03" db="EMBL/GenBank/DDBJ databases">
        <title>Weissella sp. 26KH-42 Genome sequencing.</title>
        <authorList>
            <person name="Heo J."/>
            <person name="Kim S.-J."/>
            <person name="Kim J.-S."/>
            <person name="Hong S.-B."/>
            <person name="Kwon S.-W."/>
        </authorList>
    </citation>
    <scope>NUCLEOTIDE SEQUENCE [LARGE SCALE GENOMIC DNA]</scope>
    <source>
        <strain evidence="3">26KH-42</strain>
    </source>
</reference>
<keyword evidence="1" id="KW-0812">Transmembrane</keyword>
<evidence type="ECO:0000256" key="1">
    <source>
        <dbReference type="SAM" id="Phobius"/>
    </source>
</evidence>
<keyword evidence="1" id="KW-0472">Membrane</keyword>
<feature type="transmembrane region" description="Helical" evidence="1">
    <location>
        <begin position="58"/>
        <end position="79"/>
    </location>
</feature>
<sequence>MKLTVTNVGHNELQKVITILVDDQIVVNKLLKQTETFTIEADDVTVRIGEGFTKWSELLRYIGIVAFYCIVAFGLALLTRGEGSGSGLRIRGASRTFIDEANLTFGQSDATIEYDSNNEGSIYKSPDHSVTIRYRQVSTKVRVLWVEFKFLMLIGVFLLIDYGLIVLIHGVLGVAAVLCAAGPLELVGAVLMLTSIKKARKYIIKTK</sequence>
<dbReference type="EMBL" id="CP037940">
    <property type="protein sequence ID" value="QBO35085.1"/>
    <property type="molecule type" value="Genomic_DNA"/>
</dbReference>
<dbReference type="Proteomes" id="UP000292886">
    <property type="component" value="Chromosome"/>
</dbReference>
<dbReference type="AlphaFoldDB" id="A0A4V1AID1"/>
<name>A0A4V1AID1_9LACO</name>
<evidence type="ECO:0000313" key="3">
    <source>
        <dbReference type="Proteomes" id="UP000292886"/>
    </source>
</evidence>
<feature type="transmembrane region" description="Helical" evidence="1">
    <location>
        <begin position="143"/>
        <end position="165"/>
    </location>
</feature>
<keyword evidence="1" id="KW-1133">Transmembrane helix</keyword>
<proteinExistence type="predicted"/>
<feature type="transmembrane region" description="Helical" evidence="1">
    <location>
        <begin position="171"/>
        <end position="193"/>
    </location>
</feature>
<accession>A0A4V1AID1</accession>
<gene>
    <name evidence="2" type="ORF">EQG49_00765</name>
</gene>